<proteinExistence type="predicted"/>
<name>A0A5E8AWZ7_9ASCO</name>
<reference evidence="2 3" key="1">
    <citation type="submission" date="2019-09" db="EMBL/GenBank/DDBJ databases">
        <authorList>
            <person name="Brejova B."/>
        </authorList>
    </citation>
    <scope>NUCLEOTIDE SEQUENCE [LARGE SCALE GENOMIC DNA]</scope>
</reference>
<feature type="compositionally biased region" description="Polar residues" evidence="1">
    <location>
        <begin position="543"/>
        <end position="553"/>
    </location>
</feature>
<feature type="region of interest" description="Disordered" evidence="1">
    <location>
        <begin position="236"/>
        <end position="257"/>
    </location>
</feature>
<feature type="compositionally biased region" description="Basic and acidic residues" evidence="1">
    <location>
        <begin position="10"/>
        <end position="27"/>
    </location>
</feature>
<evidence type="ECO:0000313" key="3">
    <source>
        <dbReference type="Proteomes" id="UP000398389"/>
    </source>
</evidence>
<dbReference type="Proteomes" id="UP000398389">
    <property type="component" value="Unassembled WGS sequence"/>
</dbReference>
<protein>
    <submittedName>
        <fullName evidence="2">Uncharacterized protein</fullName>
    </submittedName>
</protein>
<feature type="region of interest" description="Disordered" evidence="1">
    <location>
        <begin position="1"/>
        <end position="27"/>
    </location>
</feature>
<feature type="region of interest" description="Disordered" evidence="1">
    <location>
        <begin position="172"/>
        <end position="217"/>
    </location>
</feature>
<feature type="region of interest" description="Disordered" evidence="1">
    <location>
        <begin position="334"/>
        <end position="358"/>
    </location>
</feature>
<dbReference type="EMBL" id="CABVLU010000001">
    <property type="protein sequence ID" value="VVT43547.1"/>
    <property type="molecule type" value="Genomic_DNA"/>
</dbReference>
<feature type="region of interest" description="Disordered" evidence="1">
    <location>
        <begin position="464"/>
        <end position="553"/>
    </location>
</feature>
<accession>A0A5E8AWZ7</accession>
<evidence type="ECO:0000256" key="1">
    <source>
        <dbReference type="SAM" id="MobiDB-lite"/>
    </source>
</evidence>
<evidence type="ECO:0000313" key="2">
    <source>
        <dbReference type="EMBL" id="VVT43547.1"/>
    </source>
</evidence>
<feature type="compositionally biased region" description="Polar residues" evidence="1">
    <location>
        <begin position="870"/>
        <end position="879"/>
    </location>
</feature>
<feature type="compositionally biased region" description="Polar residues" evidence="1">
    <location>
        <begin position="430"/>
        <end position="443"/>
    </location>
</feature>
<dbReference type="RefSeq" id="XP_031850651.1">
    <property type="nucleotide sequence ID" value="XM_031994760.1"/>
</dbReference>
<feature type="compositionally biased region" description="Low complexity" evidence="1">
    <location>
        <begin position="196"/>
        <end position="207"/>
    </location>
</feature>
<feature type="region of interest" description="Disordered" evidence="1">
    <location>
        <begin position="430"/>
        <end position="449"/>
    </location>
</feature>
<gene>
    <name evidence="2" type="ORF">SAPINGB_P000035</name>
</gene>
<sequence length="1182" mass="127388">MRLNTGALRSSKDRSASARAGDDSHLPTEMPHIEDFFFSNIISSAAVDESNSFHESLVDLIDNYRSDLSVELDSMRKAQQGITKQMADVDRLAQTTLGATQARIAHLQSDLYNLRHVNNLALAARKTQESIANILESLQQIDSVLPPHERLCPQMSPHKKHYPRLHLALQKNSNNSLFSTPDDYLRKSTGRRRAKSNSSRAASASSGKSRRSLGSIEGVKPTNKLIVEGLQIPSFSPDNNSWPANNHIPRQQSPELDNSFPIKIQTNVTEGSSNEPVSNDEFELNETFSPIQGSSQTDLPGILNESEATTTLSPTTMSSTTRSQEIFSLSSTPASSSFVLSSPSIKASSSSNTISKALKDTPGKDLEYILLSHSNKSENDLKIPLSDFNSAEPEPSLNQAFGQLREPFELSNLSSLNELDDMTAAVVPTEFNSQHDSSTNPPDVSNEEDESKIIEIDKIPFSENVSLTNESSQSFPENRNKLRNMESTFKRSAGDDIISERYEESQKSVISQQIKEASDHDPKLESTTKNENKNEILGGNTGDSGTLKQQSEHCNGLDKQRIGEQITQPVLVAKDLETSEEQVTLPKINQEFISANEPLPQSESELDTESLFEGSKSLPDSLVLENKIHGESQKLTRPVDNLTDKLIETKTEDELTNKFRNNDESHEYSSRIGLKVNSSIAATGTVIVNTENSCAVEIEEPPIKNKDNDLTTEAEVLSDNETKYLLTDGAESLLGTHLEISSITKVKSDLAGEVKNFLNSSEKNSVSESAAPSDAKINDSSIAKINDSSIAKTNKSFVHTENLLVTETTSHFSTEEVPVNSGSLVSDDLESSFVTKAGNLVQHENTSKAELQELSTIKITLAAKEEEESTALTNSQGSSVIEEEPSVDEPPVKNESLPISKNENLLNEDLPVTKENLMAVEKENNLIIPTKASGLSDIELETDTISEIGSPVQAAISSNIETVQAKTSLDSKAEDSISGDALIKSALLIKVSSNTTFTPEYSSDPSTHDVSASLNSEETQIGGDDYNKYGDLELASPLYMPAVKAAPAVAATVVVSGIECYSPVAGTFSVPSTSSVQVSGNIDGNVTNNDVGNTSASIFNGEEGSSSVLKKHASLRETFASLGVVAEASAPVVGTSSGSAAAKLVMLSSSTSPSSISTAGPEQDNGNASAARKYLGGLFAKK</sequence>
<feature type="compositionally biased region" description="Basic and acidic residues" evidence="1">
    <location>
        <begin position="478"/>
        <end position="506"/>
    </location>
</feature>
<dbReference type="AlphaFoldDB" id="A0A5E8AWZ7"/>
<feature type="compositionally biased region" description="Polar residues" evidence="1">
    <location>
        <begin position="236"/>
        <end position="256"/>
    </location>
</feature>
<organism evidence="2 3">
    <name type="scientific">Magnusiomyces paraingens</name>
    <dbReference type="NCBI Taxonomy" id="2606893"/>
    <lineage>
        <taxon>Eukaryota</taxon>
        <taxon>Fungi</taxon>
        <taxon>Dikarya</taxon>
        <taxon>Ascomycota</taxon>
        <taxon>Saccharomycotina</taxon>
        <taxon>Dipodascomycetes</taxon>
        <taxon>Dipodascales</taxon>
        <taxon>Dipodascaceae</taxon>
        <taxon>Magnusiomyces</taxon>
    </lineage>
</organism>
<feature type="compositionally biased region" description="Polar residues" evidence="1">
    <location>
        <begin position="464"/>
        <end position="477"/>
    </location>
</feature>
<keyword evidence="3" id="KW-1185">Reference proteome</keyword>
<feature type="compositionally biased region" description="Basic and acidic residues" evidence="1">
    <location>
        <begin position="516"/>
        <end position="534"/>
    </location>
</feature>
<feature type="compositionally biased region" description="Low complexity" evidence="1">
    <location>
        <begin position="334"/>
        <end position="356"/>
    </location>
</feature>
<feature type="region of interest" description="Disordered" evidence="1">
    <location>
        <begin position="865"/>
        <end position="897"/>
    </location>
</feature>
<dbReference type="OrthoDB" id="5339332at2759"/>
<dbReference type="GeneID" id="43578860"/>